<dbReference type="InterPro" id="IPR000073">
    <property type="entry name" value="AB_hydrolase_1"/>
</dbReference>
<dbReference type="Pfam" id="PF00561">
    <property type="entry name" value="Abhydrolase_1"/>
    <property type="match status" value="1"/>
</dbReference>
<dbReference type="OrthoDB" id="19657at2759"/>
<feature type="domain" description="AB hydrolase-1" evidence="1">
    <location>
        <begin position="49"/>
        <end position="222"/>
    </location>
</feature>
<keyword evidence="3" id="KW-1185">Reference proteome</keyword>
<dbReference type="PANTHER" id="PTHR43433:SF5">
    <property type="entry name" value="AB HYDROLASE-1 DOMAIN-CONTAINING PROTEIN"/>
    <property type="match status" value="1"/>
</dbReference>
<dbReference type="AlphaFoldDB" id="A0A4S8LDU6"/>
<dbReference type="InterPro" id="IPR050471">
    <property type="entry name" value="AB_hydrolase"/>
</dbReference>
<organism evidence="2 3">
    <name type="scientific">Dendrothele bispora (strain CBS 962.96)</name>
    <dbReference type="NCBI Taxonomy" id="1314807"/>
    <lineage>
        <taxon>Eukaryota</taxon>
        <taxon>Fungi</taxon>
        <taxon>Dikarya</taxon>
        <taxon>Basidiomycota</taxon>
        <taxon>Agaricomycotina</taxon>
        <taxon>Agaricomycetes</taxon>
        <taxon>Agaricomycetidae</taxon>
        <taxon>Agaricales</taxon>
        <taxon>Agaricales incertae sedis</taxon>
        <taxon>Dendrothele</taxon>
    </lineage>
</organism>
<accession>A0A4S8LDU6</accession>
<protein>
    <submittedName>
        <fullName evidence="2">Alpha/beta-hydrolase</fullName>
    </submittedName>
</protein>
<dbReference type="PANTHER" id="PTHR43433">
    <property type="entry name" value="HYDROLASE, ALPHA/BETA FOLD FAMILY PROTEIN"/>
    <property type="match status" value="1"/>
</dbReference>
<evidence type="ECO:0000313" key="2">
    <source>
        <dbReference type="EMBL" id="THU87102.1"/>
    </source>
</evidence>
<gene>
    <name evidence="2" type="ORF">K435DRAFT_782607</name>
</gene>
<reference evidence="2 3" key="1">
    <citation type="journal article" date="2019" name="Nat. Ecol. Evol.">
        <title>Megaphylogeny resolves global patterns of mushroom evolution.</title>
        <authorList>
            <person name="Varga T."/>
            <person name="Krizsan K."/>
            <person name="Foldi C."/>
            <person name="Dima B."/>
            <person name="Sanchez-Garcia M."/>
            <person name="Sanchez-Ramirez S."/>
            <person name="Szollosi G.J."/>
            <person name="Szarkandi J.G."/>
            <person name="Papp V."/>
            <person name="Albert L."/>
            <person name="Andreopoulos W."/>
            <person name="Angelini C."/>
            <person name="Antonin V."/>
            <person name="Barry K.W."/>
            <person name="Bougher N.L."/>
            <person name="Buchanan P."/>
            <person name="Buyck B."/>
            <person name="Bense V."/>
            <person name="Catcheside P."/>
            <person name="Chovatia M."/>
            <person name="Cooper J."/>
            <person name="Damon W."/>
            <person name="Desjardin D."/>
            <person name="Finy P."/>
            <person name="Geml J."/>
            <person name="Haridas S."/>
            <person name="Hughes K."/>
            <person name="Justo A."/>
            <person name="Karasinski D."/>
            <person name="Kautmanova I."/>
            <person name="Kiss B."/>
            <person name="Kocsube S."/>
            <person name="Kotiranta H."/>
            <person name="LaButti K.M."/>
            <person name="Lechner B.E."/>
            <person name="Liimatainen K."/>
            <person name="Lipzen A."/>
            <person name="Lukacs Z."/>
            <person name="Mihaltcheva S."/>
            <person name="Morgado L.N."/>
            <person name="Niskanen T."/>
            <person name="Noordeloos M.E."/>
            <person name="Ohm R.A."/>
            <person name="Ortiz-Santana B."/>
            <person name="Ovrebo C."/>
            <person name="Racz N."/>
            <person name="Riley R."/>
            <person name="Savchenko A."/>
            <person name="Shiryaev A."/>
            <person name="Soop K."/>
            <person name="Spirin V."/>
            <person name="Szebenyi C."/>
            <person name="Tomsovsky M."/>
            <person name="Tulloss R.E."/>
            <person name="Uehling J."/>
            <person name="Grigoriev I.V."/>
            <person name="Vagvolgyi C."/>
            <person name="Papp T."/>
            <person name="Martin F.M."/>
            <person name="Miettinen O."/>
            <person name="Hibbett D.S."/>
            <person name="Nagy L.G."/>
        </authorList>
    </citation>
    <scope>NUCLEOTIDE SEQUENCE [LARGE SCALE GENOMIC DNA]</scope>
    <source>
        <strain evidence="2 3">CBS 962.96</strain>
    </source>
</reference>
<sequence>MPSIKVKSSTGKTDFRYNIATPTSATAKSIDKNLPTVLMLHPVYIPSEIYHLQHLDPRLRKFNLVTLDYRMHGETTGDTIPPTYRQAEAAEDIVKLMDALKLPPCHIVALCLGTIIGLQIAVSYPGKVRSLFLMSPLGLEEAQDVAEGRTEIFDYWCQGFSDSGVDEATLLDALYGALQLGVSNRTSTLISAYSTRLFGPAQKLWSPKNFSQFRAATLDIFIERKSHSREALSTLRNIPIALIHGLDDVAYPLTYTEEFMQQLKDAGVSTKLYKIRGQPHFLNIDTKEPEVNQIMHDFLVENSKEKLGPLPTETVSPWTAVLKKHGWDPDEDIEEAHMV</sequence>
<evidence type="ECO:0000313" key="3">
    <source>
        <dbReference type="Proteomes" id="UP000297245"/>
    </source>
</evidence>
<dbReference type="InterPro" id="IPR029058">
    <property type="entry name" value="AB_hydrolase_fold"/>
</dbReference>
<dbReference type="GO" id="GO:0016787">
    <property type="term" value="F:hydrolase activity"/>
    <property type="evidence" value="ECO:0007669"/>
    <property type="project" value="UniProtKB-KW"/>
</dbReference>
<name>A0A4S8LDU6_DENBC</name>
<dbReference type="Gene3D" id="3.40.50.1820">
    <property type="entry name" value="alpha/beta hydrolase"/>
    <property type="match status" value="1"/>
</dbReference>
<dbReference type="EMBL" id="ML179464">
    <property type="protein sequence ID" value="THU87102.1"/>
    <property type="molecule type" value="Genomic_DNA"/>
</dbReference>
<proteinExistence type="predicted"/>
<evidence type="ECO:0000259" key="1">
    <source>
        <dbReference type="Pfam" id="PF00561"/>
    </source>
</evidence>
<dbReference type="SUPFAM" id="SSF53474">
    <property type="entry name" value="alpha/beta-Hydrolases"/>
    <property type="match status" value="1"/>
</dbReference>
<keyword evidence="2" id="KW-0378">Hydrolase</keyword>
<dbReference type="Proteomes" id="UP000297245">
    <property type="component" value="Unassembled WGS sequence"/>
</dbReference>